<dbReference type="PATRIC" id="fig|1349767.4.peg.2271"/>
<dbReference type="eggNOG" id="COG2807">
    <property type="taxonomic scope" value="Bacteria"/>
</dbReference>
<feature type="transmembrane region" description="Helical" evidence="4">
    <location>
        <begin position="399"/>
        <end position="419"/>
    </location>
</feature>
<sequence length="437" mass="45045">MIFPNYFDIKIHFLLYVKILFIKLIAYYTQACGPEQPNIMSTSTSKAPSGALIILAIILLGLNLRPILAAIGPLLDQIQASTGISSSGAGLLTTVPVFAMGVCALLGAQLQKRLGVYRGIALGSVVIGAASLLRWPLHGSSGLIATAALGGLGIALVQALLPAFIKRHFPERAGQLMGLYTTGIMGGAALAAASASPLARGTGWSGLLALWAIPALLAAALWICAARPYRAAGAGVSAKLPTHAPRAWLLMVFFGIGTGAYTLVLAWLPPYYTQLGWSAADSGLLLGALTLTEVVAGLVVSALINAFPDRRVLLLTVLLCVLAGLVCLIVAPAPLAIPAIILLGCGIGALFPLSLIVTMDHVRDPAGAGSLLGFVQGGGYIIASSMPFIAGLIREHSSSLSQAWMVMAGGVLLLLVIALRLSPQSRLEASGLLAAAR</sequence>
<keyword evidence="7" id="KW-1185">Reference proteome</keyword>
<name>W0V1K1_9BURK</name>
<feature type="transmembrane region" description="Helical" evidence="4">
    <location>
        <begin position="50"/>
        <end position="75"/>
    </location>
</feature>
<dbReference type="KEGG" id="jag:GJA_558"/>
<feature type="transmembrane region" description="Helical" evidence="4">
    <location>
        <begin position="337"/>
        <end position="359"/>
    </location>
</feature>
<protein>
    <submittedName>
        <fullName evidence="6">Major Facilitator Superfamily protein</fullName>
    </submittedName>
</protein>
<feature type="transmembrane region" description="Helical" evidence="4">
    <location>
        <begin position="204"/>
        <end position="226"/>
    </location>
</feature>
<evidence type="ECO:0000256" key="3">
    <source>
        <dbReference type="ARBA" id="ARBA00023136"/>
    </source>
</evidence>
<feature type="transmembrane region" description="Helical" evidence="4">
    <location>
        <begin position="12"/>
        <end position="29"/>
    </location>
</feature>
<dbReference type="InterPro" id="IPR011701">
    <property type="entry name" value="MFS"/>
</dbReference>
<dbReference type="InterPro" id="IPR020846">
    <property type="entry name" value="MFS_dom"/>
</dbReference>
<keyword evidence="2 4" id="KW-1133">Transmembrane helix</keyword>
<dbReference type="Proteomes" id="UP000027604">
    <property type="component" value="Chromosome I"/>
</dbReference>
<feature type="transmembrane region" description="Helical" evidence="4">
    <location>
        <begin position="312"/>
        <end position="331"/>
    </location>
</feature>
<feature type="domain" description="Major facilitator superfamily (MFS) profile" evidence="5">
    <location>
        <begin position="49"/>
        <end position="426"/>
    </location>
</feature>
<dbReference type="AlphaFoldDB" id="W0V1K1"/>
<dbReference type="Pfam" id="PF07690">
    <property type="entry name" value="MFS_1"/>
    <property type="match status" value="1"/>
</dbReference>
<evidence type="ECO:0000313" key="6">
    <source>
        <dbReference type="EMBL" id="CDG81218.1"/>
    </source>
</evidence>
<organism evidence="6 7">
    <name type="scientific">Janthinobacterium agaricidamnosum NBRC 102515 = DSM 9628</name>
    <dbReference type="NCBI Taxonomy" id="1349767"/>
    <lineage>
        <taxon>Bacteria</taxon>
        <taxon>Pseudomonadati</taxon>
        <taxon>Pseudomonadota</taxon>
        <taxon>Betaproteobacteria</taxon>
        <taxon>Burkholderiales</taxon>
        <taxon>Oxalobacteraceae</taxon>
        <taxon>Janthinobacterium</taxon>
    </lineage>
</organism>
<dbReference type="EMBL" id="HG322949">
    <property type="protein sequence ID" value="CDG81218.1"/>
    <property type="molecule type" value="Genomic_DNA"/>
</dbReference>
<evidence type="ECO:0000256" key="4">
    <source>
        <dbReference type="SAM" id="Phobius"/>
    </source>
</evidence>
<feature type="transmembrane region" description="Helical" evidence="4">
    <location>
        <begin position="87"/>
        <end position="108"/>
    </location>
</feature>
<dbReference type="SUPFAM" id="SSF103473">
    <property type="entry name" value="MFS general substrate transporter"/>
    <property type="match status" value="1"/>
</dbReference>
<dbReference type="STRING" id="1349767.GJA_558"/>
<feature type="transmembrane region" description="Helical" evidence="4">
    <location>
        <begin position="115"/>
        <end position="137"/>
    </location>
</feature>
<dbReference type="PANTHER" id="PTHR23523">
    <property type="match status" value="1"/>
</dbReference>
<evidence type="ECO:0000256" key="2">
    <source>
        <dbReference type="ARBA" id="ARBA00022989"/>
    </source>
</evidence>
<evidence type="ECO:0000259" key="5">
    <source>
        <dbReference type="PROSITE" id="PS50850"/>
    </source>
</evidence>
<evidence type="ECO:0000256" key="1">
    <source>
        <dbReference type="ARBA" id="ARBA00022692"/>
    </source>
</evidence>
<feature type="transmembrane region" description="Helical" evidence="4">
    <location>
        <begin position="177"/>
        <end position="198"/>
    </location>
</feature>
<evidence type="ECO:0000313" key="7">
    <source>
        <dbReference type="Proteomes" id="UP000027604"/>
    </source>
</evidence>
<gene>
    <name evidence="6" type="ORF">GJA_558</name>
</gene>
<keyword evidence="1 4" id="KW-0812">Transmembrane</keyword>
<dbReference type="Gene3D" id="1.20.1250.20">
    <property type="entry name" value="MFS general substrate transporter like domains"/>
    <property type="match status" value="2"/>
</dbReference>
<dbReference type="GO" id="GO:0022857">
    <property type="term" value="F:transmembrane transporter activity"/>
    <property type="evidence" value="ECO:0007669"/>
    <property type="project" value="InterPro"/>
</dbReference>
<feature type="transmembrane region" description="Helical" evidence="4">
    <location>
        <begin position="371"/>
        <end position="393"/>
    </location>
</feature>
<accession>W0V1K1</accession>
<reference evidence="6 7" key="1">
    <citation type="journal article" date="2015" name="Genome Announc.">
        <title>Genome Sequence of Mushroom Soft-Rot Pathogen Janthinobacterium agaricidamnosum.</title>
        <authorList>
            <person name="Graupner K."/>
            <person name="Lackner G."/>
            <person name="Hertweck C."/>
        </authorList>
    </citation>
    <scope>NUCLEOTIDE SEQUENCE [LARGE SCALE GENOMIC DNA]</scope>
    <source>
        <strain evidence="7">NBRC 102515 / DSM 9628</strain>
    </source>
</reference>
<proteinExistence type="predicted"/>
<feature type="transmembrane region" description="Helical" evidence="4">
    <location>
        <begin position="247"/>
        <end position="272"/>
    </location>
</feature>
<dbReference type="PANTHER" id="PTHR23523:SF1">
    <property type="entry name" value="CYANATE TRANSPORT PROTEIN CYNX"/>
    <property type="match status" value="1"/>
</dbReference>
<dbReference type="HOGENOM" id="CLU_038046_4_0_4"/>
<feature type="transmembrane region" description="Helical" evidence="4">
    <location>
        <begin position="143"/>
        <end position="165"/>
    </location>
</feature>
<feature type="transmembrane region" description="Helical" evidence="4">
    <location>
        <begin position="284"/>
        <end position="305"/>
    </location>
</feature>
<dbReference type="PROSITE" id="PS50850">
    <property type="entry name" value="MFS"/>
    <property type="match status" value="1"/>
</dbReference>
<keyword evidence="3 4" id="KW-0472">Membrane</keyword>
<dbReference type="InterPro" id="IPR052524">
    <property type="entry name" value="MFS_Cyanate_Porter"/>
</dbReference>
<dbReference type="InterPro" id="IPR036259">
    <property type="entry name" value="MFS_trans_sf"/>
</dbReference>